<sequence length="589" mass="67949">MYSYKRTTYCGMVKEQLLNTHVELIGWVSRRRDHGGLIFIDLRDRTGIVQLVFSPEYSKSIHELASTLRSEYVISISGRVVERSSSTINKDLPTGKYEIQVDSLTILNKAKTLPFALDDTTEIDEELRLKYRYLDLRRPYMHERLALRNDVIFAIREFFHEREFYDVETPILTRKTPEGAREFIVPSRMHQGSFYALPQSPQLYKQLLMAAGFEKYYQIARCFRDEDLRADRQPEFTQLDIEMSFIDEQDIQSVIENMLAHVWKKSFNISLSLPFMRMSYDNAFSHYGSDKPDLRFEMPIVDCTALFADTQLSFMQTILKQGGKVGALHTAHREWTRSELDTWVNTAHQLGAKGLVWIRLKDGQLESPIAKFLPADSLERITKLWPDFTENSTLFVIAGSYKTAWTTLGRLRLELAKSLDIINHAQHKFLWIINFPLFEFDEDTKTWNSVTHPFTAPVPGFETQELGQVRSRSYDIILNGVELGGGSIRIHDPHLQERVFKFLGLSEKETQDKFGFLLEAQQLGYPPHGGIALGLDRLIMLMSKSPSIRDVIAFPKTSRGHDPMMDAPVELDNIQLREYGLIIKKAQSA</sequence>
<dbReference type="SUPFAM" id="SSF55261">
    <property type="entry name" value="GAD domain-like"/>
    <property type="match status" value="1"/>
</dbReference>
<dbReference type="GO" id="GO:0005737">
    <property type="term" value="C:cytoplasm"/>
    <property type="evidence" value="ECO:0007669"/>
    <property type="project" value="UniProtKB-SubCell"/>
</dbReference>
<accession>A0A0D2I2I0</accession>
<comment type="catalytic activity">
    <reaction evidence="7">
        <text>tRNA(Asx) + L-aspartate + ATP = L-aspartyl-tRNA(Asx) + AMP + diphosphate</text>
        <dbReference type="Rhea" id="RHEA:18349"/>
        <dbReference type="Rhea" id="RHEA-COMP:9710"/>
        <dbReference type="Rhea" id="RHEA-COMP:9711"/>
        <dbReference type="ChEBI" id="CHEBI:29991"/>
        <dbReference type="ChEBI" id="CHEBI:30616"/>
        <dbReference type="ChEBI" id="CHEBI:33019"/>
        <dbReference type="ChEBI" id="CHEBI:78442"/>
        <dbReference type="ChEBI" id="CHEBI:78516"/>
        <dbReference type="ChEBI" id="CHEBI:456215"/>
        <dbReference type="EC" id="6.1.1.23"/>
    </reaction>
</comment>
<dbReference type="InterPro" id="IPR006195">
    <property type="entry name" value="aa-tRNA-synth_II"/>
</dbReference>
<organism evidence="9 10">
    <name type="scientific">candidate division TM6 bacterium JCVI TM6SC1</name>
    <dbReference type="NCBI Taxonomy" id="1306947"/>
    <lineage>
        <taxon>Bacteria</taxon>
        <taxon>Candidatus Babelota</taxon>
        <taxon>Vermiphilus</taxon>
    </lineage>
</organism>
<dbReference type="InterPro" id="IPR004524">
    <property type="entry name" value="Asp-tRNA-ligase_1"/>
</dbReference>
<feature type="domain" description="Aminoacyl-transfer RNA synthetases class-II family profile" evidence="8">
    <location>
        <begin position="145"/>
        <end position="555"/>
    </location>
</feature>
<dbReference type="PANTHER" id="PTHR22594:SF5">
    <property type="entry name" value="ASPARTATE--TRNA LIGASE, MITOCHONDRIAL"/>
    <property type="match status" value="1"/>
</dbReference>
<keyword evidence="3 7" id="KW-0547">Nucleotide-binding</keyword>
<dbReference type="EC" id="6.1.1.23" evidence="7"/>
<evidence type="ECO:0000313" key="9">
    <source>
        <dbReference type="EMBL" id="KIX85400.1"/>
    </source>
</evidence>
<feature type="region of interest" description="Aspartate" evidence="7">
    <location>
        <begin position="202"/>
        <end position="205"/>
    </location>
</feature>
<dbReference type="AlphaFoldDB" id="A0A0D2I2I0"/>
<dbReference type="Gene3D" id="2.40.50.140">
    <property type="entry name" value="Nucleic acid-binding proteins"/>
    <property type="match status" value="1"/>
</dbReference>
<feature type="binding site" evidence="7">
    <location>
        <begin position="224"/>
        <end position="226"/>
    </location>
    <ligand>
        <name>ATP</name>
        <dbReference type="ChEBI" id="CHEBI:30616"/>
    </ligand>
</feature>
<dbReference type="PANTHER" id="PTHR22594">
    <property type="entry name" value="ASPARTYL/LYSYL-TRNA SYNTHETASE"/>
    <property type="match status" value="1"/>
</dbReference>
<gene>
    <name evidence="7" type="primary">aspS</name>
    <name evidence="9" type="ORF">J120_00230</name>
</gene>
<evidence type="ECO:0000256" key="3">
    <source>
        <dbReference type="ARBA" id="ARBA00022741"/>
    </source>
</evidence>
<comment type="subcellular location">
    <subcellularLocation>
        <location evidence="7">Cytoplasm</location>
    </subcellularLocation>
</comment>
<dbReference type="InterPro" id="IPR047089">
    <property type="entry name" value="Asp-tRNA-ligase_1_N"/>
</dbReference>
<dbReference type="InterPro" id="IPR047090">
    <property type="entry name" value="AspRS_core"/>
</dbReference>
<dbReference type="eggNOG" id="COG0173">
    <property type="taxonomic scope" value="Bacteria"/>
</dbReference>
<evidence type="ECO:0000256" key="2">
    <source>
        <dbReference type="ARBA" id="ARBA00022598"/>
    </source>
</evidence>
<dbReference type="Pfam" id="PF02938">
    <property type="entry name" value="GAD"/>
    <property type="match status" value="1"/>
</dbReference>
<keyword evidence="7" id="KW-0963">Cytoplasm</keyword>
<dbReference type="PROSITE" id="PS50862">
    <property type="entry name" value="AA_TRNA_LIGASE_II"/>
    <property type="match status" value="1"/>
</dbReference>
<dbReference type="InterPro" id="IPR004365">
    <property type="entry name" value="NA-bd_OB_tRNA"/>
</dbReference>
<dbReference type="GO" id="GO:0050560">
    <property type="term" value="F:aspartate-tRNA(Asn) ligase activity"/>
    <property type="evidence" value="ECO:0007669"/>
    <property type="project" value="UniProtKB-EC"/>
</dbReference>
<feature type="binding site" evidence="7">
    <location>
        <position position="224"/>
    </location>
    <ligand>
        <name>L-aspartate</name>
        <dbReference type="ChEBI" id="CHEBI:29991"/>
    </ligand>
</feature>
<dbReference type="InterPro" id="IPR002312">
    <property type="entry name" value="Asp/Asn-tRNA-synth_IIb"/>
</dbReference>
<keyword evidence="10" id="KW-1185">Reference proteome</keyword>
<dbReference type="Pfam" id="PF01336">
    <property type="entry name" value="tRNA_anti-codon"/>
    <property type="match status" value="1"/>
</dbReference>
<dbReference type="InterPro" id="IPR004364">
    <property type="entry name" value="Aa-tRNA-synt_II"/>
</dbReference>
<evidence type="ECO:0000256" key="4">
    <source>
        <dbReference type="ARBA" id="ARBA00022840"/>
    </source>
</evidence>
<name>A0A0D2I2I0_9BACT</name>
<feature type="binding site" evidence="7">
    <location>
        <position position="482"/>
    </location>
    <ligand>
        <name>ATP</name>
        <dbReference type="ChEBI" id="CHEBI:30616"/>
    </ligand>
</feature>
<feature type="binding site" evidence="7">
    <location>
        <position position="233"/>
    </location>
    <ligand>
        <name>ATP</name>
        <dbReference type="ChEBI" id="CHEBI:30616"/>
    </ligand>
</feature>
<keyword evidence="2 7" id="KW-0436">Ligase</keyword>
<dbReference type="CDD" id="cd00777">
    <property type="entry name" value="AspRS_core"/>
    <property type="match status" value="1"/>
</dbReference>
<keyword evidence="5 7" id="KW-0648">Protein biosynthesis</keyword>
<comment type="caution">
    <text evidence="7">Lacks conserved residue(s) required for the propagation of feature annotation.</text>
</comment>
<comment type="similarity">
    <text evidence="1 7">Belongs to the class-II aminoacyl-tRNA synthetase family. Type 1 subfamily.</text>
</comment>
<keyword evidence="4 7" id="KW-0067">ATP-binding</keyword>
<keyword evidence="6 7" id="KW-0030">Aminoacyl-tRNA synthetase</keyword>
<dbReference type="Gene3D" id="3.30.930.10">
    <property type="entry name" value="Bira Bifunctional Protein, Domain 2"/>
    <property type="match status" value="1"/>
</dbReference>
<evidence type="ECO:0000256" key="7">
    <source>
        <dbReference type="HAMAP-Rule" id="MF_00044"/>
    </source>
</evidence>
<dbReference type="HAMAP" id="MF_00044">
    <property type="entry name" value="Asp_tRNA_synth_type1"/>
    <property type="match status" value="1"/>
</dbReference>
<reference evidence="9 10" key="1">
    <citation type="journal article" date="2013" name="Proc. Natl. Acad. Sci. U.S.A.">
        <title>Candidate phylum TM6 genome recovered from a hospital sink biofilm provides genomic insights into this uncultivated phylum.</title>
        <authorList>
            <person name="McLean J.S."/>
            <person name="Lombardo M.J."/>
            <person name="Badger J.H."/>
            <person name="Edlund A."/>
            <person name="Novotny M."/>
            <person name="Yee-Greenbaum J."/>
            <person name="Vyahhi N."/>
            <person name="Hall A.P."/>
            <person name="Yang Y."/>
            <person name="Dupont C.L."/>
            <person name="Ziegler M.G."/>
            <person name="Chitsaz H."/>
            <person name="Allen A.E."/>
            <person name="Yooseph S."/>
            <person name="Tesler G."/>
            <person name="Pevzner P.A."/>
            <person name="Friedman R.M."/>
            <person name="Nealson K.H."/>
            <person name="Venter J.C."/>
            <person name="Lasken R.S."/>
        </authorList>
    </citation>
    <scope>NUCLEOTIDE SEQUENCE [LARGE SCALE GENOMIC DNA]</scope>
    <source>
        <strain evidence="9 10">TM6SC1</strain>
    </source>
</reference>
<dbReference type="Proteomes" id="UP000032214">
    <property type="component" value="Unassembled WGS sequence"/>
</dbReference>
<dbReference type="Gene3D" id="3.30.1360.30">
    <property type="entry name" value="GAD-like domain"/>
    <property type="match status" value="1"/>
</dbReference>
<dbReference type="InterPro" id="IPR029351">
    <property type="entry name" value="GAD_dom"/>
</dbReference>
<dbReference type="GO" id="GO:0005524">
    <property type="term" value="F:ATP binding"/>
    <property type="evidence" value="ECO:0007669"/>
    <property type="project" value="UniProtKB-UniRule"/>
</dbReference>
<evidence type="ECO:0000313" key="10">
    <source>
        <dbReference type="Proteomes" id="UP000032214"/>
    </source>
</evidence>
<dbReference type="GO" id="GO:0004815">
    <property type="term" value="F:aspartate-tRNA ligase activity"/>
    <property type="evidence" value="ECO:0007669"/>
    <property type="project" value="UniProtKB-UniRule"/>
</dbReference>
<dbReference type="SUPFAM" id="SSF50249">
    <property type="entry name" value="Nucleic acid-binding proteins"/>
    <property type="match status" value="1"/>
</dbReference>
<dbReference type="EMBL" id="ARQD01000001">
    <property type="protein sequence ID" value="KIX85400.1"/>
    <property type="molecule type" value="Genomic_DNA"/>
</dbReference>
<evidence type="ECO:0000259" key="8">
    <source>
        <dbReference type="PROSITE" id="PS50862"/>
    </source>
</evidence>
<dbReference type="InterPro" id="IPR012340">
    <property type="entry name" value="NA-bd_OB-fold"/>
</dbReference>
<feature type="binding site" evidence="7">
    <location>
        <begin position="534"/>
        <end position="537"/>
    </location>
    <ligand>
        <name>ATP</name>
        <dbReference type="ChEBI" id="CHEBI:30616"/>
    </ligand>
</feature>
<dbReference type="SUPFAM" id="SSF55681">
    <property type="entry name" value="Class II aaRS and biotin synthetases"/>
    <property type="match status" value="1"/>
</dbReference>
<evidence type="ECO:0000256" key="5">
    <source>
        <dbReference type="ARBA" id="ARBA00022917"/>
    </source>
</evidence>
<protein>
    <recommendedName>
        <fullName evidence="7">Aspartate--tRNA(Asp/Asn) ligase</fullName>
        <ecNumber evidence="7">6.1.1.23</ecNumber>
    </recommendedName>
    <alternativeName>
        <fullName evidence="7">Aspartyl-tRNA synthetase</fullName>
        <shortName evidence="7">AspRS</shortName>
    </alternativeName>
    <alternativeName>
        <fullName evidence="7">Non-discriminating aspartyl-tRNA synthetase</fullName>
        <shortName evidence="7">ND-AspRS</shortName>
    </alternativeName>
</protein>
<evidence type="ECO:0000256" key="6">
    <source>
        <dbReference type="ARBA" id="ARBA00023146"/>
    </source>
</evidence>
<feature type="binding site" evidence="7">
    <location>
        <position position="489"/>
    </location>
    <ligand>
        <name>L-aspartate</name>
        <dbReference type="ChEBI" id="CHEBI:29991"/>
    </ligand>
</feature>
<dbReference type="Pfam" id="PF00152">
    <property type="entry name" value="tRNA-synt_2"/>
    <property type="match status" value="1"/>
</dbReference>
<dbReference type="InterPro" id="IPR045864">
    <property type="entry name" value="aa-tRNA-synth_II/BPL/LPL"/>
</dbReference>
<comment type="caution">
    <text evidence="9">The sequence shown here is derived from an EMBL/GenBank/DDBJ whole genome shotgun (WGS) entry which is preliminary data.</text>
</comment>
<dbReference type="GO" id="GO:0006422">
    <property type="term" value="P:aspartyl-tRNA aminoacylation"/>
    <property type="evidence" value="ECO:0007669"/>
    <property type="project" value="UniProtKB-UniRule"/>
</dbReference>
<proteinExistence type="inferred from homology"/>
<feature type="site" description="Important for tRNA non-discrimination" evidence="7">
    <location>
        <position position="34"/>
    </location>
</feature>
<comment type="subunit">
    <text evidence="7">Homodimer.</text>
</comment>
<dbReference type="PRINTS" id="PR01042">
    <property type="entry name" value="TRNASYNTHASP"/>
</dbReference>
<dbReference type="STRING" id="1306947.J120_00230"/>
<dbReference type="InterPro" id="IPR004115">
    <property type="entry name" value="GAD-like_sf"/>
</dbReference>
<evidence type="ECO:0000256" key="1">
    <source>
        <dbReference type="ARBA" id="ARBA00006303"/>
    </source>
</evidence>
<dbReference type="GO" id="GO:0003676">
    <property type="term" value="F:nucleic acid binding"/>
    <property type="evidence" value="ECO:0007669"/>
    <property type="project" value="InterPro"/>
</dbReference>
<feature type="binding site" evidence="7">
    <location>
        <position position="178"/>
    </location>
    <ligand>
        <name>L-aspartate</name>
        <dbReference type="ChEBI" id="CHEBI:29991"/>
    </ligand>
</feature>
<dbReference type="NCBIfam" id="TIGR00459">
    <property type="entry name" value="aspS_bact"/>
    <property type="match status" value="1"/>
</dbReference>
<comment type="function">
    <text evidence="7">Aspartyl-tRNA synthetase with relaxed tRNA specificity since it is able to aspartylate not only its cognate tRNA(Asp) but also tRNA(Asn). Reaction proceeds in two steps: L-aspartate is first activated by ATP to form Asp-AMP and then transferred to the acceptor end of tRNA(Asp/Asn).</text>
</comment>
<dbReference type="NCBIfam" id="NF001750">
    <property type="entry name" value="PRK00476.1"/>
    <property type="match status" value="1"/>
</dbReference>
<dbReference type="CDD" id="cd04317">
    <property type="entry name" value="EcAspRS_like_N"/>
    <property type="match status" value="1"/>
</dbReference>